<accession>A0A2G8SFC2</accession>
<dbReference type="Proteomes" id="UP000230002">
    <property type="component" value="Unassembled WGS sequence"/>
</dbReference>
<evidence type="ECO:0000259" key="2">
    <source>
        <dbReference type="Pfam" id="PF13391"/>
    </source>
</evidence>
<feature type="domain" description="HNH nuclease" evidence="2">
    <location>
        <begin position="171"/>
        <end position="235"/>
    </location>
</feature>
<gene>
    <name evidence="3" type="ORF">GSI_05143</name>
</gene>
<feature type="compositionally biased region" description="Polar residues" evidence="1">
    <location>
        <begin position="343"/>
        <end position="356"/>
    </location>
</feature>
<protein>
    <recommendedName>
        <fullName evidence="2">HNH nuclease domain-containing protein</fullName>
    </recommendedName>
</protein>
<name>A0A2G8SFC2_9APHY</name>
<reference evidence="3 4" key="1">
    <citation type="journal article" date="2015" name="Sci. Rep.">
        <title>Chromosome-level genome map provides insights into diverse defense mechanisms in the medicinal fungus Ganoderma sinense.</title>
        <authorList>
            <person name="Zhu Y."/>
            <person name="Xu J."/>
            <person name="Sun C."/>
            <person name="Zhou S."/>
            <person name="Xu H."/>
            <person name="Nelson D.R."/>
            <person name="Qian J."/>
            <person name="Song J."/>
            <person name="Luo H."/>
            <person name="Xiang L."/>
            <person name="Li Y."/>
            <person name="Xu Z."/>
            <person name="Ji A."/>
            <person name="Wang L."/>
            <person name="Lu S."/>
            <person name="Hayward A."/>
            <person name="Sun W."/>
            <person name="Li X."/>
            <person name="Schwartz D.C."/>
            <person name="Wang Y."/>
            <person name="Chen S."/>
        </authorList>
    </citation>
    <scope>NUCLEOTIDE SEQUENCE [LARGE SCALE GENOMIC DNA]</scope>
    <source>
        <strain evidence="3 4">ZZ0214-1</strain>
    </source>
</reference>
<dbReference type="EMBL" id="AYKW01000010">
    <property type="protein sequence ID" value="PIL32441.1"/>
    <property type="molecule type" value="Genomic_DNA"/>
</dbReference>
<evidence type="ECO:0000313" key="3">
    <source>
        <dbReference type="EMBL" id="PIL32441.1"/>
    </source>
</evidence>
<feature type="region of interest" description="Disordered" evidence="1">
    <location>
        <begin position="319"/>
        <end position="387"/>
    </location>
</feature>
<proteinExistence type="predicted"/>
<dbReference type="STRING" id="1077348.A0A2G8SFC2"/>
<keyword evidence="4" id="KW-1185">Reference proteome</keyword>
<organism evidence="3 4">
    <name type="scientific">Ganoderma sinense ZZ0214-1</name>
    <dbReference type="NCBI Taxonomy" id="1077348"/>
    <lineage>
        <taxon>Eukaryota</taxon>
        <taxon>Fungi</taxon>
        <taxon>Dikarya</taxon>
        <taxon>Basidiomycota</taxon>
        <taxon>Agaricomycotina</taxon>
        <taxon>Agaricomycetes</taxon>
        <taxon>Polyporales</taxon>
        <taxon>Polyporaceae</taxon>
        <taxon>Ganoderma</taxon>
    </lineage>
</organism>
<evidence type="ECO:0000256" key="1">
    <source>
        <dbReference type="SAM" id="MobiDB-lite"/>
    </source>
</evidence>
<feature type="compositionally biased region" description="Polar residues" evidence="1">
    <location>
        <begin position="364"/>
        <end position="382"/>
    </location>
</feature>
<evidence type="ECO:0000313" key="4">
    <source>
        <dbReference type="Proteomes" id="UP000230002"/>
    </source>
</evidence>
<dbReference type="InterPro" id="IPR003615">
    <property type="entry name" value="HNH_nuc"/>
</dbReference>
<dbReference type="AlphaFoldDB" id="A0A2G8SFC2"/>
<sequence length="463" mass="52313">MDVREEFVPLSGTSQLEILASGSVFIKHPGVGKSLFCFPAYSYPKRTHTAEIPFGVLHLLALDACRVITNHTARNRNQTDFLAQDREGKTRVPIGTVELLAPGDYYYFLGPATDAANSNYAIVNDFSAFRFPDRIPDHWYDTRPSARLRRGMGVAAPEAMSVHVVERDQHCTITKLARFNKCVHLVPKSEAAWFAANEMHVYSIENQKAGVDTHTNGISLRDDVHRCFEAGAFVFYPVPSSDKFMAYFVDDGYWPDYTELFHQRLALIHPSVAVEFLYARFAYTVINLWRPSMFFDCAPNNPEVQVAAAQINSFAEKAGKIQGPATRSGTEDPELASVDESRNTQMDQASEYSLVSRSDRETDTVGSSLLNHSMQSPPQDSFTEGDERWRKRLFTRIPEMATLDEVEDPPDVVDCHSETPHMLRLTSRYMKENPQVWRTSTTPEGATRGDDEGWYAAWMTRPL</sequence>
<comment type="caution">
    <text evidence="3">The sequence shown here is derived from an EMBL/GenBank/DDBJ whole genome shotgun (WGS) entry which is preliminary data.</text>
</comment>
<dbReference type="Pfam" id="PF13391">
    <property type="entry name" value="HNH_2"/>
    <property type="match status" value="1"/>
</dbReference>
<dbReference type="OrthoDB" id="2793280at2759"/>